<dbReference type="Proteomes" id="UP001165042">
    <property type="component" value="Unassembled WGS sequence"/>
</dbReference>
<evidence type="ECO:0000313" key="3">
    <source>
        <dbReference type="Proteomes" id="UP001165042"/>
    </source>
</evidence>
<organism evidence="2 3">
    <name type="scientific">Actinokineospora globicatena</name>
    <dbReference type="NCBI Taxonomy" id="103729"/>
    <lineage>
        <taxon>Bacteria</taxon>
        <taxon>Bacillati</taxon>
        <taxon>Actinomycetota</taxon>
        <taxon>Actinomycetes</taxon>
        <taxon>Pseudonocardiales</taxon>
        <taxon>Pseudonocardiaceae</taxon>
        <taxon>Actinokineospora</taxon>
    </lineage>
</organism>
<name>A0A9W6QV75_9PSEU</name>
<dbReference type="PROSITE" id="PS50234">
    <property type="entry name" value="VWFA"/>
    <property type="match status" value="1"/>
</dbReference>
<evidence type="ECO:0000259" key="1">
    <source>
        <dbReference type="PROSITE" id="PS50234"/>
    </source>
</evidence>
<dbReference type="InterPro" id="IPR002035">
    <property type="entry name" value="VWF_A"/>
</dbReference>
<feature type="domain" description="VWFA" evidence="1">
    <location>
        <begin position="45"/>
        <end position="222"/>
    </location>
</feature>
<gene>
    <name evidence="2" type="ORF">Aglo03_59830</name>
</gene>
<dbReference type="EMBL" id="BSSD01000012">
    <property type="protein sequence ID" value="GLW95167.1"/>
    <property type="molecule type" value="Genomic_DNA"/>
</dbReference>
<sequence length="426" mass="46117">MSLTFEVHVDQNEYLPSGGRVMDAVVSVTLTGETLGAPGLDRGLARVVLLDTSGSMSGNKIAQAKLAVGAVITALPDGVPFAIVAGTEVATMVYPTTPTLAEASATTRAEARRAVGRLVAGGGTAIGSWLRRAQQLLEGTTAPIRHAVLLTDGRNEHETTEQFHDTVMACEGKFTCDARGIGDSGWQARTLERVADTLHGTVRGLPDPTALGQEFREITEKLMGTAAVDVTLRLWTPAHARLRFLKQVFPRIVDLTDRGVPVPGSPRVRDYPTGHWAAETRDFHLSIEVDEGEVGEGLVVARVRMGVGDHESPEHRVRAFWTDDPVLSTRISPQVAHFTGQQHIAELVRDGLDAHQAGDLPLATDRLGRAIDLAKRAGNEETVEHLAKLIEDDGAGTTRVRDRMDDVLRQMADIESKRTTRVRPKE</sequence>
<evidence type="ECO:0000313" key="2">
    <source>
        <dbReference type="EMBL" id="GLW95167.1"/>
    </source>
</evidence>
<dbReference type="InterPro" id="IPR051266">
    <property type="entry name" value="CLCR"/>
</dbReference>
<dbReference type="Pfam" id="PF13768">
    <property type="entry name" value="VWA_3"/>
    <property type="match status" value="1"/>
</dbReference>
<dbReference type="InterPro" id="IPR036465">
    <property type="entry name" value="vWFA_dom_sf"/>
</dbReference>
<dbReference type="Gene3D" id="3.40.50.410">
    <property type="entry name" value="von Willebrand factor, type A domain"/>
    <property type="match status" value="1"/>
</dbReference>
<dbReference type="Gene3D" id="1.20.120.1690">
    <property type="match status" value="1"/>
</dbReference>
<protein>
    <submittedName>
        <fullName evidence="2">VWA domain-containing protein</fullName>
    </submittedName>
</protein>
<dbReference type="SMART" id="SM00327">
    <property type="entry name" value="VWA"/>
    <property type="match status" value="1"/>
</dbReference>
<reference evidence="2" key="1">
    <citation type="submission" date="2023-02" db="EMBL/GenBank/DDBJ databases">
        <title>Actinokineospora globicatena NBRC 15670.</title>
        <authorList>
            <person name="Ichikawa N."/>
            <person name="Sato H."/>
            <person name="Tonouchi N."/>
        </authorList>
    </citation>
    <scope>NUCLEOTIDE SEQUENCE</scope>
    <source>
        <strain evidence="2">NBRC 15670</strain>
    </source>
</reference>
<proteinExistence type="predicted"/>
<dbReference type="PANTHER" id="PTHR10579">
    <property type="entry name" value="CALCIUM-ACTIVATED CHLORIDE CHANNEL REGULATOR"/>
    <property type="match status" value="1"/>
</dbReference>
<dbReference type="Gene3D" id="2.60.40.3670">
    <property type="match status" value="1"/>
</dbReference>
<dbReference type="PANTHER" id="PTHR10579:SF43">
    <property type="entry name" value="ZINC FINGER (C3HC4-TYPE RING FINGER) FAMILY PROTEIN"/>
    <property type="match status" value="1"/>
</dbReference>
<accession>A0A9W6QV75</accession>
<comment type="caution">
    <text evidence="2">The sequence shown here is derived from an EMBL/GenBank/DDBJ whole genome shotgun (WGS) entry which is preliminary data.</text>
</comment>
<keyword evidence="3" id="KW-1185">Reference proteome</keyword>
<dbReference type="SUPFAM" id="SSF53300">
    <property type="entry name" value="vWA-like"/>
    <property type="match status" value="1"/>
</dbReference>
<dbReference type="AlphaFoldDB" id="A0A9W6QV75"/>
<dbReference type="RefSeq" id="WP_285613032.1">
    <property type="nucleotide sequence ID" value="NZ_BSSD01000012.1"/>
</dbReference>